<feature type="binding site" evidence="4">
    <location>
        <begin position="61"/>
        <end position="63"/>
    </location>
    <ligand>
        <name>substrate</name>
    </ligand>
</feature>
<comment type="catalytic activity">
    <reaction evidence="4">
        <text>cyclic dehypoxanthinylfutalosinate = 1,4-dihydroxy-6-naphthoate + dihydroxyacetone</text>
        <dbReference type="Rhea" id="RHEA:33087"/>
        <dbReference type="ChEBI" id="CHEBI:16016"/>
        <dbReference type="ChEBI" id="CHEBI:64254"/>
        <dbReference type="ChEBI" id="CHEBI:64270"/>
        <dbReference type="EC" id="4.1.99.29"/>
    </reaction>
</comment>
<dbReference type="InterPro" id="IPR030869">
    <property type="entry name" value="MqnD"/>
</dbReference>
<dbReference type="EC" id="4.1.99.29" evidence="4"/>
<feature type="active site" description="Proton acceptor" evidence="4">
    <location>
        <position position="154"/>
    </location>
</feature>
<comment type="function">
    <text evidence="4">Catalyzes the conversion of cyclic dehypoxanthine futalosine (cyclic DHFL) into 1,4-dihydroxy-6-naphthoate, a step in the biosynthesis of menaquinone (MK, vitamin K2).</text>
</comment>
<dbReference type="EMBL" id="ATBP01000207">
    <property type="protein sequence ID" value="ETR71912.1"/>
    <property type="molecule type" value="Genomic_DNA"/>
</dbReference>
<proteinExistence type="inferred from homology"/>
<dbReference type="GO" id="GO:0016830">
    <property type="term" value="F:carbon-carbon lyase activity"/>
    <property type="evidence" value="ECO:0007669"/>
    <property type="project" value="UniProtKB-UniRule"/>
</dbReference>
<reference evidence="6" key="1">
    <citation type="submission" date="2012-11" db="EMBL/GenBank/DDBJ databases">
        <authorList>
            <person name="Lucero-Rivera Y.E."/>
            <person name="Tovar-Ramirez D."/>
        </authorList>
    </citation>
    <scope>NUCLEOTIDE SEQUENCE [LARGE SCALE GENOMIC DNA]</scope>
    <source>
        <strain evidence="6">Araruama</strain>
    </source>
</reference>
<protein>
    <recommendedName>
        <fullName evidence="4">1,4-dihydroxy-6-naphtoate synthase</fullName>
        <ecNumber evidence="4">4.1.99.29</ecNumber>
    </recommendedName>
    <alternativeName>
        <fullName evidence="4">Menaquinone biosynthetic enzyme MqnD</fullName>
    </alternativeName>
</protein>
<comment type="similarity">
    <text evidence="4">Belongs to the MqnA/MqnD family. MqnD subfamily.</text>
</comment>
<keyword evidence="2 4" id="KW-0474">Menaquinone biosynthesis</keyword>
<comment type="pathway">
    <text evidence="1 4">Quinol/quinone metabolism; menaquinone biosynthesis.</text>
</comment>
<dbReference type="UniPathway" id="UPA00079"/>
<dbReference type="GO" id="GO:0009234">
    <property type="term" value="P:menaquinone biosynthetic process"/>
    <property type="evidence" value="ECO:0007669"/>
    <property type="project" value="UniProtKB-UniRule"/>
</dbReference>
<dbReference type="HAMAP" id="MF_00996">
    <property type="entry name" value="MqnD"/>
    <property type="match status" value="1"/>
</dbReference>
<gene>
    <name evidence="4 5" type="primary">mqnD</name>
    <name evidence="5" type="ORF">OMM_02120</name>
</gene>
<dbReference type="Proteomes" id="UP000189670">
    <property type="component" value="Unassembled WGS sequence"/>
</dbReference>
<dbReference type="Pfam" id="PF02621">
    <property type="entry name" value="VitK2_biosynth"/>
    <property type="match status" value="1"/>
</dbReference>
<evidence type="ECO:0000256" key="3">
    <source>
        <dbReference type="ARBA" id="ARBA00023239"/>
    </source>
</evidence>
<name>A0A1V1PAI3_9BACT</name>
<evidence type="ECO:0000256" key="4">
    <source>
        <dbReference type="HAMAP-Rule" id="MF_00996"/>
    </source>
</evidence>
<comment type="caution">
    <text evidence="5">The sequence shown here is derived from an EMBL/GenBank/DDBJ whole genome shotgun (WGS) entry which is preliminary data.</text>
</comment>
<keyword evidence="3 4" id="KW-0456">Lyase</keyword>
<dbReference type="CDD" id="cd13635">
    <property type="entry name" value="PBP2_Ttha1568_Mqnd"/>
    <property type="match status" value="1"/>
</dbReference>
<dbReference type="SUPFAM" id="SSF53850">
    <property type="entry name" value="Periplasmic binding protein-like II"/>
    <property type="match status" value="1"/>
</dbReference>
<sequence length="282" mass="31552">MHCLNMNKRTLAYSPCPNDTFIFYAMIHQEIACPNLQFDVIHADVEQLNQAARQATYDITKLSFHAVGHLLKDYALLRTGAALGRNCGPLIVAQKGKDLSVLSRSSIAVPGIWTTANLLLGLYLNSTPPVVPMSFDTIMPAIQKGEYAAGVIIHEGRFTYNQYDLTCLLDLGQWWEEETGLPVPLGGIASKRNLGYLNNVIENCIMASIDFAYQFPHKASAYIQQHAQETSMDVIQKHIDLYVNDDTRYLSETGVLAIETLFERARRFGLMPDLSENLFDGF</sequence>
<evidence type="ECO:0000313" key="5">
    <source>
        <dbReference type="EMBL" id="ETR71912.1"/>
    </source>
</evidence>
<feature type="binding site" evidence="4">
    <location>
        <begin position="115"/>
        <end position="116"/>
    </location>
    <ligand>
        <name>substrate</name>
    </ligand>
</feature>
<dbReference type="Gene3D" id="3.40.190.10">
    <property type="entry name" value="Periplasmic binding protein-like II"/>
    <property type="match status" value="2"/>
</dbReference>
<evidence type="ECO:0000313" key="6">
    <source>
        <dbReference type="Proteomes" id="UP000189670"/>
    </source>
</evidence>
<accession>A0A1V1PAI3</accession>
<dbReference type="PANTHER" id="PTHR37167:SF1">
    <property type="entry name" value="1,4-DIHYDROXY-6-NAPHTOATE SYNTHASE"/>
    <property type="match status" value="1"/>
</dbReference>
<evidence type="ECO:0000256" key="2">
    <source>
        <dbReference type="ARBA" id="ARBA00022428"/>
    </source>
</evidence>
<evidence type="ECO:0000256" key="1">
    <source>
        <dbReference type="ARBA" id="ARBA00004863"/>
    </source>
</evidence>
<organism evidence="5 6">
    <name type="scientific">Candidatus Magnetoglobus multicellularis str. Araruama</name>
    <dbReference type="NCBI Taxonomy" id="890399"/>
    <lineage>
        <taxon>Bacteria</taxon>
        <taxon>Pseudomonadati</taxon>
        <taxon>Thermodesulfobacteriota</taxon>
        <taxon>Desulfobacteria</taxon>
        <taxon>Desulfobacterales</taxon>
        <taxon>Desulfobacteraceae</taxon>
        <taxon>Candidatus Magnetoglobus</taxon>
    </lineage>
</organism>
<dbReference type="AlphaFoldDB" id="A0A1V1PAI3"/>
<dbReference type="PANTHER" id="PTHR37167">
    <property type="entry name" value="1,4-DIHYDROXY-6-NAPHTOATE SYNTHASE"/>
    <property type="match status" value="1"/>
</dbReference>
<dbReference type="InterPro" id="IPR003773">
    <property type="entry name" value="Menaquinone_biosynth"/>
</dbReference>